<feature type="domain" description="DUF551" evidence="2">
    <location>
        <begin position="198"/>
        <end position="256"/>
    </location>
</feature>
<proteinExistence type="predicted"/>
<evidence type="ECO:0000259" key="2">
    <source>
        <dbReference type="Pfam" id="PF04448"/>
    </source>
</evidence>
<feature type="region of interest" description="Disordered" evidence="1">
    <location>
        <begin position="131"/>
        <end position="152"/>
    </location>
</feature>
<dbReference type="Pfam" id="PF04448">
    <property type="entry name" value="DUF551"/>
    <property type="match status" value="1"/>
</dbReference>
<name>A0A610WV41_SALDE</name>
<evidence type="ECO:0000256" key="1">
    <source>
        <dbReference type="SAM" id="MobiDB-lite"/>
    </source>
</evidence>
<gene>
    <name evidence="3" type="ORF">ZU66_12520</name>
</gene>
<evidence type="ECO:0000313" key="3">
    <source>
        <dbReference type="EMBL" id="ECV7045524.1"/>
    </source>
</evidence>
<organism evidence="3">
    <name type="scientific">Salmonella derby</name>
    <dbReference type="NCBI Taxonomy" id="28144"/>
    <lineage>
        <taxon>Bacteria</taxon>
        <taxon>Pseudomonadati</taxon>
        <taxon>Pseudomonadota</taxon>
        <taxon>Gammaproteobacteria</taxon>
        <taxon>Enterobacterales</taxon>
        <taxon>Enterobacteriaceae</taxon>
        <taxon>Salmonella</taxon>
    </lineage>
</organism>
<comment type="caution">
    <text evidence="3">The sequence shown here is derived from an EMBL/GenBank/DDBJ whole genome shotgun (WGS) entry which is preliminary data.</text>
</comment>
<accession>A0A610WV41</accession>
<sequence length="260" mass="28770">MTTLTDKELIKEIKGRIGSLDVRDNIERRAYEIALASLEAEPVAVNDDMAYAFHHALSDSSLGADEVEEIKAGLRAAFANVTIQPEPVVPDEIALAIENLKQKLVECNRYNYCADAVKNVEDACRAVSYSQADNQPASGNQAAESNRGNEWTGNPDIDNAIIMLDRIDTLENCDDDRIEAVKAVLRRLAGNSPVTPDSWISCSERMPAQDDWILIYSKHGEYMAGQVQGEYVELSDGTLSWLGNALFWMPLPEPPQEVNQ</sequence>
<protein>
    <submittedName>
        <fullName evidence="3">DUF551 domain-containing protein</fullName>
    </submittedName>
</protein>
<dbReference type="AlphaFoldDB" id="A0A610WV41"/>
<dbReference type="EMBL" id="AAKUAJ010000026">
    <property type="protein sequence ID" value="ECV7045524.1"/>
    <property type="molecule type" value="Genomic_DNA"/>
</dbReference>
<reference evidence="3" key="1">
    <citation type="submission" date="2018-07" db="EMBL/GenBank/DDBJ databases">
        <authorList>
            <person name="Ashton P.M."/>
            <person name="Dallman T."/>
            <person name="Nair S."/>
            <person name="De Pinna E."/>
            <person name="Peters T."/>
            <person name="Grant K."/>
        </authorList>
    </citation>
    <scope>NUCLEOTIDE SEQUENCE</scope>
    <source>
        <strain evidence="3">69894</strain>
    </source>
</reference>
<dbReference type="InterPro" id="IPR007539">
    <property type="entry name" value="DUF551"/>
</dbReference>